<dbReference type="Proteomes" id="UP000663856">
    <property type="component" value="Unassembled WGS sequence"/>
</dbReference>
<dbReference type="EMBL" id="CAJNOW010016923">
    <property type="protein sequence ID" value="CAF1653280.1"/>
    <property type="molecule type" value="Genomic_DNA"/>
</dbReference>
<evidence type="ECO:0000256" key="1">
    <source>
        <dbReference type="SAM" id="MobiDB-lite"/>
    </source>
</evidence>
<evidence type="ECO:0000313" key="10">
    <source>
        <dbReference type="EMBL" id="CAF3790741.1"/>
    </source>
</evidence>
<dbReference type="Proteomes" id="UP000663855">
    <property type="component" value="Unassembled WGS sequence"/>
</dbReference>
<gene>
    <name evidence="9" type="ORF">BYL167_LOCUS650</name>
    <name evidence="2" type="ORF">CJN711_LOCUS11983</name>
    <name evidence="10" type="ORF">GIL414_LOCUS533</name>
    <name evidence="3" type="ORF">KQP761_LOCUS30403</name>
    <name evidence="4" type="ORF">MBJ925_LOCUS10683</name>
    <name evidence="8" type="ORF">OVN521_LOCUS362</name>
    <name evidence="11" type="ORF">SMN809_LOCUS9043</name>
    <name evidence="7" type="ORF">UXM345_LOCUS325</name>
    <name evidence="5" type="ORF">WKI299_LOCUS7783</name>
    <name evidence="6" type="ORF">XDN619_LOCUS18134</name>
</gene>
<dbReference type="EMBL" id="CAJOBG010000020">
    <property type="protein sequence ID" value="CAF3737556.1"/>
    <property type="molecule type" value="Genomic_DNA"/>
</dbReference>
<evidence type="ECO:0000313" key="6">
    <source>
        <dbReference type="EMBL" id="CAF2098359.1"/>
    </source>
</evidence>
<reference evidence="7" key="1">
    <citation type="submission" date="2021-02" db="EMBL/GenBank/DDBJ databases">
        <authorList>
            <person name="Nowell W R."/>
        </authorList>
    </citation>
    <scope>NUCLEOTIDE SEQUENCE</scope>
</reference>
<dbReference type="EMBL" id="CAJNRF010002374">
    <property type="protein sequence ID" value="CAF2037389.1"/>
    <property type="molecule type" value="Genomic_DNA"/>
</dbReference>
<dbReference type="EMBL" id="CAJOBF010000012">
    <property type="protein sequence ID" value="CAF3722960.1"/>
    <property type="molecule type" value="Genomic_DNA"/>
</dbReference>
<evidence type="ECO:0000313" key="4">
    <source>
        <dbReference type="EMBL" id="CAF2035939.1"/>
    </source>
</evidence>
<dbReference type="Proteomes" id="UP000663866">
    <property type="component" value="Unassembled WGS sequence"/>
</dbReference>
<evidence type="ECO:0000313" key="11">
    <source>
        <dbReference type="EMBL" id="CAF3947089.1"/>
    </source>
</evidence>
<dbReference type="Proteomes" id="UP000681967">
    <property type="component" value="Unassembled WGS sequence"/>
</dbReference>
<evidence type="ECO:0000313" key="8">
    <source>
        <dbReference type="EMBL" id="CAF3737556.1"/>
    </source>
</evidence>
<evidence type="ECO:0000313" key="9">
    <source>
        <dbReference type="EMBL" id="CAF3757067.1"/>
    </source>
</evidence>
<dbReference type="EMBL" id="CAJOBH010000074">
    <property type="protein sequence ID" value="CAF3757067.1"/>
    <property type="molecule type" value="Genomic_DNA"/>
</dbReference>
<evidence type="ECO:0000313" key="12">
    <source>
        <dbReference type="Proteomes" id="UP000663842"/>
    </source>
</evidence>
<evidence type="ECO:0000313" key="13">
    <source>
        <dbReference type="Proteomes" id="UP000663866"/>
    </source>
</evidence>
<evidence type="ECO:0000313" key="7">
    <source>
        <dbReference type="EMBL" id="CAF3722960.1"/>
    </source>
</evidence>
<sequence>MPEYSTCSRFSLVQLRIEERKQQAHLKKIVDMQHHNGLDNSEPLRFPHIHQGYIRHLNTKHQKIDKENETKFKKLVDIMMAKTKQPPSSSTILFPPVSPNRRHRAINTPEDNTEYLERVAKAKGKYDVREWRKEFERHQEYLKIRKDNNVFTPLGMGFNRQRSFKMNSMSNSKRTTPTSSKINITKQND</sequence>
<dbReference type="Proteomes" id="UP000681720">
    <property type="component" value="Unassembled WGS sequence"/>
</dbReference>
<dbReference type="AlphaFoldDB" id="A0A818WB27"/>
<keyword evidence="13" id="KW-1185">Reference proteome</keyword>
<evidence type="ECO:0000313" key="5">
    <source>
        <dbReference type="EMBL" id="CAF2037389.1"/>
    </source>
</evidence>
<proteinExistence type="predicted"/>
<organism evidence="7 12">
    <name type="scientific">Rotaria magnacalcarata</name>
    <dbReference type="NCBI Taxonomy" id="392030"/>
    <lineage>
        <taxon>Eukaryota</taxon>
        <taxon>Metazoa</taxon>
        <taxon>Spiralia</taxon>
        <taxon>Gnathifera</taxon>
        <taxon>Rotifera</taxon>
        <taxon>Eurotatoria</taxon>
        <taxon>Bdelloidea</taxon>
        <taxon>Philodinida</taxon>
        <taxon>Philodinidae</taxon>
        <taxon>Rotaria</taxon>
    </lineage>
</organism>
<feature type="region of interest" description="Disordered" evidence="1">
    <location>
        <begin position="165"/>
        <end position="189"/>
    </location>
</feature>
<dbReference type="EMBL" id="CAJNOV010005188">
    <property type="protein sequence ID" value="CAF1200341.1"/>
    <property type="molecule type" value="Genomic_DNA"/>
</dbReference>
<dbReference type="EMBL" id="CAJOBI010002856">
    <property type="protein sequence ID" value="CAF3947089.1"/>
    <property type="molecule type" value="Genomic_DNA"/>
</dbReference>
<dbReference type="OrthoDB" id="10004875at2759"/>
<name>A0A818WB27_9BILA</name>
<dbReference type="Proteomes" id="UP000676336">
    <property type="component" value="Unassembled WGS sequence"/>
</dbReference>
<dbReference type="Proteomes" id="UP000663887">
    <property type="component" value="Unassembled WGS sequence"/>
</dbReference>
<accession>A0A818WB27</accession>
<dbReference type="Proteomes" id="UP000663834">
    <property type="component" value="Unassembled WGS sequence"/>
</dbReference>
<protein>
    <submittedName>
        <fullName evidence="7">Uncharacterized protein</fullName>
    </submittedName>
</protein>
<dbReference type="EMBL" id="CAJNRE010004552">
    <property type="protein sequence ID" value="CAF2035939.1"/>
    <property type="molecule type" value="Genomic_DNA"/>
</dbReference>
<feature type="region of interest" description="Disordered" evidence="1">
    <location>
        <begin position="86"/>
        <end position="105"/>
    </location>
</feature>
<evidence type="ECO:0000313" key="3">
    <source>
        <dbReference type="EMBL" id="CAF1653280.1"/>
    </source>
</evidence>
<dbReference type="EMBL" id="CAJNRG010007827">
    <property type="protein sequence ID" value="CAF2098359.1"/>
    <property type="molecule type" value="Genomic_DNA"/>
</dbReference>
<dbReference type="EMBL" id="CAJOBJ010000063">
    <property type="protein sequence ID" value="CAF3790741.1"/>
    <property type="molecule type" value="Genomic_DNA"/>
</dbReference>
<comment type="caution">
    <text evidence="7">The sequence shown here is derived from an EMBL/GenBank/DDBJ whole genome shotgun (WGS) entry which is preliminary data.</text>
</comment>
<evidence type="ECO:0000313" key="2">
    <source>
        <dbReference type="EMBL" id="CAF1200341.1"/>
    </source>
</evidence>
<dbReference type="Proteomes" id="UP000663842">
    <property type="component" value="Unassembled WGS sequence"/>
</dbReference>
<dbReference type="Proteomes" id="UP000663824">
    <property type="component" value="Unassembled WGS sequence"/>
</dbReference>